<dbReference type="InterPro" id="IPR050389">
    <property type="entry name" value="LysR-type_TF"/>
</dbReference>
<dbReference type="SUPFAM" id="SSF53850">
    <property type="entry name" value="Periplasmic binding protein-like II"/>
    <property type="match status" value="1"/>
</dbReference>
<dbReference type="Gene3D" id="1.10.10.10">
    <property type="entry name" value="Winged helix-like DNA-binding domain superfamily/Winged helix DNA-binding domain"/>
    <property type="match status" value="1"/>
</dbReference>
<dbReference type="SUPFAM" id="SSF46785">
    <property type="entry name" value="Winged helix' DNA-binding domain"/>
    <property type="match status" value="1"/>
</dbReference>
<evidence type="ECO:0000256" key="4">
    <source>
        <dbReference type="ARBA" id="ARBA00023163"/>
    </source>
</evidence>
<dbReference type="PANTHER" id="PTHR30118:SF15">
    <property type="entry name" value="TRANSCRIPTIONAL REGULATORY PROTEIN"/>
    <property type="match status" value="1"/>
</dbReference>
<dbReference type="PROSITE" id="PS50931">
    <property type="entry name" value="HTH_LYSR"/>
    <property type="match status" value="1"/>
</dbReference>
<name>A0ABV2QAV1_9BURK</name>
<protein>
    <submittedName>
        <fullName evidence="6">DNA-binding transcriptional LysR family regulator</fullName>
    </submittedName>
</protein>
<keyword evidence="7" id="KW-1185">Reference proteome</keyword>
<evidence type="ECO:0000313" key="7">
    <source>
        <dbReference type="Proteomes" id="UP001549320"/>
    </source>
</evidence>
<accession>A0ABV2QAV1</accession>
<dbReference type="InterPro" id="IPR000847">
    <property type="entry name" value="LysR_HTH_N"/>
</dbReference>
<comment type="caution">
    <text evidence="6">The sequence shown here is derived from an EMBL/GenBank/DDBJ whole genome shotgun (WGS) entry which is preliminary data.</text>
</comment>
<dbReference type="CDD" id="cd08459">
    <property type="entry name" value="PBP2_DntR_NahR_LinR_like"/>
    <property type="match status" value="1"/>
</dbReference>
<reference evidence="6 7" key="1">
    <citation type="submission" date="2024-06" db="EMBL/GenBank/DDBJ databases">
        <title>Sorghum-associated microbial communities from plants grown in Nebraska, USA.</title>
        <authorList>
            <person name="Schachtman D."/>
        </authorList>
    </citation>
    <scope>NUCLEOTIDE SEQUENCE [LARGE SCALE GENOMIC DNA]</scope>
    <source>
        <strain evidence="6 7">2709</strain>
    </source>
</reference>
<evidence type="ECO:0000256" key="1">
    <source>
        <dbReference type="ARBA" id="ARBA00009437"/>
    </source>
</evidence>
<evidence type="ECO:0000256" key="2">
    <source>
        <dbReference type="ARBA" id="ARBA00023015"/>
    </source>
</evidence>
<dbReference type="Pfam" id="PF03466">
    <property type="entry name" value="LysR_substrate"/>
    <property type="match status" value="1"/>
</dbReference>
<dbReference type="Pfam" id="PF00126">
    <property type="entry name" value="HTH_1"/>
    <property type="match status" value="1"/>
</dbReference>
<evidence type="ECO:0000313" key="6">
    <source>
        <dbReference type="EMBL" id="MET4578150.1"/>
    </source>
</evidence>
<dbReference type="Gene3D" id="3.40.190.10">
    <property type="entry name" value="Periplasmic binding protein-like II"/>
    <property type="match status" value="2"/>
</dbReference>
<dbReference type="InterPro" id="IPR036390">
    <property type="entry name" value="WH_DNA-bd_sf"/>
</dbReference>
<dbReference type="InterPro" id="IPR036388">
    <property type="entry name" value="WH-like_DNA-bd_sf"/>
</dbReference>
<comment type="similarity">
    <text evidence="1">Belongs to the LysR transcriptional regulatory family.</text>
</comment>
<keyword evidence="2" id="KW-0805">Transcription regulation</keyword>
<sequence>MKSMGEQTPLFDLNLIRAFVAIYETRSVTHAAERLGLTQPTVSHALARLRVCYGDRLFSRGAQGLIPSAAAERLFEQVNVALSTIEGTLEAQQVFEPGSSTRRFRIATSDIGALFFIPPLLRHFQSVAPKLQAEFVQLSDTVLEDLSTGALDLALGNLPDLHQHTREAHVFMERYVCLVSAEHPMAHGTLELADFMRARHVMVSSPNSGHALIEGALAQRGIRRNIVALVPQFSVLPSLVEGSDLMVILPERVAGLFASQRRLKKVEIPVALPDFEVRVHWHARAESSPAHRWLREEVIQTLSKL</sequence>
<dbReference type="InterPro" id="IPR005119">
    <property type="entry name" value="LysR_subst-bd"/>
</dbReference>
<dbReference type="PRINTS" id="PR00039">
    <property type="entry name" value="HTHLYSR"/>
</dbReference>
<organism evidence="6 7">
    <name type="scientific">Ottowia thiooxydans</name>
    <dbReference type="NCBI Taxonomy" id="219182"/>
    <lineage>
        <taxon>Bacteria</taxon>
        <taxon>Pseudomonadati</taxon>
        <taxon>Pseudomonadota</taxon>
        <taxon>Betaproteobacteria</taxon>
        <taxon>Burkholderiales</taxon>
        <taxon>Comamonadaceae</taxon>
        <taxon>Ottowia</taxon>
    </lineage>
</organism>
<evidence type="ECO:0000256" key="3">
    <source>
        <dbReference type="ARBA" id="ARBA00023125"/>
    </source>
</evidence>
<keyword evidence="3 6" id="KW-0238">DNA-binding</keyword>
<dbReference type="EMBL" id="JBEPSH010000006">
    <property type="protein sequence ID" value="MET4578150.1"/>
    <property type="molecule type" value="Genomic_DNA"/>
</dbReference>
<keyword evidence="4" id="KW-0804">Transcription</keyword>
<dbReference type="PANTHER" id="PTHR30118">
    <property type="entry name" value="HTH-TYPE TRANSCRIPTIONAL REGULATOR LEUO-RELATED"/>
    <property type="match status" value="1"/>
</dbReference>
<feature type="domain" description="HTH lysR-type" evidence="5">
    <location>
        <begin position="11"/>
        <end position="68"/>
    </location>
</feature>
<dbReference type="Proteomes" id="UP001549320">
    <property type="component" value="Unassembled WGS sequence"/>
</dbReference>
<gene>
    <name evidence="6" type="ORF">ABIE13_003266</name>
</gene>
<proteinExistence type="inferred from homology"/>
<dbReference type="RefSeq" id="WP_354445152.1">
    <property type="nucleotide sequence ID" value="NZ_JBEPSH010000006.1"/>
</dbReference>
<dbReference type="GO" id="GO:0003677">
    <property type="term" value="F:DNA binding"/>
    <property type="evidence" value="ECO:0007669"/>
    <property type="project" value="UniProtKB-KW"/>
</dbReference>
<evidence type="ECO:0000259" key="5">
    <source>
        <dbReference type="PROSITE" id="PS50931"/>
    </source>
</evidence>